<protein>
    <submittedName>
        <fullName evidence="6">Putative IclR family transcriptional regulator</fullName>
    </submittedName>
</protein>
<evidence type="ECO:0000256" key="2">
    <source>
        <dbReference type="ARBA" id="ARBA00023125"/>
    </source>
</evidence>
<dbReference type="AlphaFoldDB" id="K6WFJ9"/>
<dbReference type="InterPro" id="IPR036388">
    <property type="entry name" value="WH-like_DNA-bd_sf"/>
</dbReference>
<dbReference type="PROSITE" id="PS51077">
    <property type="entry name" value="HTH_ICLR"/>
    <property type="match status" value="1"/>
</dbReference>
<dbReference type="InterPro" id="IPR005471">
    <property type="entry name" value="Tscrpt_reg_IclR_N"/>
</dbReference>
<dbReference type="GO" id="GO:0003700">
    <property type="term" value="F:DNA-binding transcription factor activity"/>
    <property type="evidence" value="ECO:0007669"/>
    <property type="project" value="TreeGrafter"/>
</dbReference>
<evidence type="ECO:0000313" key="7">
    <source>
        <dbReference type="Proteomes" id="UP000008363"/>
    </source>
</evidence>
<feature type="domain" description="HTH iclR-type" evidence="4">
    <location>
        <begin position="6"/>
        <end position="67"/>
    </location>
</feature>
<gene>
    <name evidence="6" type="ORF">GORHZ_183_00050</name>
</gene>
<dbReference type="InterPro" id="IPR029016">
    <property type="entry name" value="GAF-like_dom_sf"/>
</dbReference>
<dbReference type="RefSeq" id="WP_006337134.1">
    <property type="nucleotide sequence ID" value="NZ_BAHC01000183.1"/>
</dbReference>
<dbReference type="Pfam" id="PF09339">
    <property type="entry name" value="HTH_IclR"/>
    <property type="match status" value="1"/>
</dbReference>
<reference evidence="6 7" key="1">
    <citation type="submission" date="2012-08" db="EMBL/GenBank/DDBJ databases">
        <title>Whole genome shotgun sequence of Gordonia rhizosphera NBRC 16068.</title>
        <authorList>
            <person name="Takarada H."/>
            <person name="Isaki S."/>
            <person name="Hosoyama A."/>
            <person name="Tsuchikane K."/>
            <person name="Katsumata H."/>
            <person name="Baba S."/>
            <person name="Ohji S."/>
            <person name="Yamazaki S."/>
            <person name="Fujita N."/>
        </authorList>
    </citation>
    <scope>NUCLEOTIDE SEQUENCE [LARGE SCALE GENOMIC DNA]</scope>
    <source>
        <strain evidence="6 7">NBRC 16068</strain>
    </source>
</reference>
<dbReference type="Proteomes" id="UP000008363">
    <property type="component" value="Unassembled WGS sequence"/>
</dbReference>
<accession>K6WFJ9</accession>
<dbReference type="EMBL" id="BAHC01000183">
    <property type="protein sequence ID" value="GAB92546.1"/>
    <property type="molecule type" value="Genomic_DNA"/>
</dbReference>
<dbReference type="STRING" id="1108045.GORHZ_183_00050"/>
<dbReference type="GO" id="GO:0003677">
    <property type="term" value="F:DNA binding"/>
    <property type="evidence" value="ECO:0007669"/>
    <property type="project" value="UniProtKB-KW"/>
</dbReference>
<dbReference type="SUPFAM" id="SSF46785">
    <property type="entry name" value="Winged helix' DNA-binding domain"/>
    <property type="match status" value="1"/>
</dbReference>
<dbReference type="Pfam" id="PF01614">
    <property type="entry name" value="IclR_C"/>
    <property type="match status" value="1"/>
</dbReference>
<keyword evidence="3" id="KW-0804">Transcription</keyword>
<dbReference type="GO" id="GO:0045892">
    <property type="term" value="P:negative regulation of DNA-templated transcription"/>
    <property type="evidence" value="ECO:0007669"/>
    <property type="project" value="TreeGrafter"/>
</dbReference>
<evidence type="ECO:0000313" key="6">
    <source>
        <dbReference type="EMBL" id="GAB92546.1"/>
    </source>
</evidence>
<dbReference type="InterPro" id="IPR036390">
    <property type="entry name" value="WH_DNA-bd_sf"/>
</dbReference>
<evidence type="ECO:0000256" key="3">
    <source>
        <dbReference type="ARBA" id="ARBA00023163"/>
    </source>
</evidence>
<sequence>MTARNESMIDRVIDVLEAVKTSGSPLTASGVARATGIPMPSTHRIVNDLVRTGMLQRDNDFTLRIGIRLWEITARSTPVLTLRDIALPFLEDLLAVVGEPTLLSVLDRNDVVNVETLTPRGPSATNVTQPGVRLPALVSSPGIVLVAFAPLAIREEILDAGKITRFTAHTVVDRADLRRIVDDTRRVGHAIIPRWMYPDSTGIAVPILREDGSALAALSVTKPYDVGVPTDLLPALHTTARGIARAVRAGAARHVADPEVALLKQRLRRATEVK</sequence>
<dbReference type="SMART" id="SM00346">
    <property type="entry name" value="HTH_ICLR"/>
    <property type="match status" value="1"/>
</dbReference>
<dbReference type="InterPro" id="IPR050707">
    <property type="entry name" value="HTH_MetabolicPath_Reg"/>
</dbReference>
<dbReference type="Gene3D" id="3.30.450.40">
    <property type="match status" value="1"/>
</dbReference>
<dbReference type="PANTHER" id="PTHR30136">
    <property type="entry name" value="HELIX-TURN-HELIX TRANSCRIPTIONAL REGULATOR, ICLR FAMILY"/>
    <property type="match status" value="1"/>
</dbReference>
<comment type="caution">
    <text evidence="6">The sequence shown here is derived from an EMBL/GenBank/DDBJ whole genome shotgun (WGS) entry which is preliminary data.</text>
</comment>
<dbReference type="PANTHER" id="PTHR30136:SF24">
    <property type="entry name" value="HTH-TYPE TRANSCRIPTIONAL REPRESSOR ALLR"/>
    <property type="match status" value="1"/>
</dbReference>
<feature type="domain" description="IclR-ED" evidence="5">
    <location>
        <begin position="68"/>
        <end position="249"/>
    </location>
</feature>
<evidence type="ECO:0000259" key="4">
    <source>
        <dbReference type="PROSITE" id="PS51077"/>
    </source>
</evidence>
<organism evidence="6 7">
    <name type="scientific">Gordonia rhizosphera NBRC 16068</name>
    <dbReference type="NCBI Taxonomy" id="1108045"/>
    <lineage>
        <taxon>Bacteria</taxon>
        <taxon>Bacillati</taxon>
        <taxon>Actinomycetota</taxon>
        <taxon>Actinomycetes</taxon>
        <taxon>Mycobacteriales</taxon>
        <taxon>Gordoniaceae</taxon>
        <taxon>Gordonia</taxon>
    </lineage>
</organism>
<evidence type="ECO:0000259" key="5">
    <source>
        <dbReference type="PROSITE" id="PS51078"/>
    </source>
</evidence>
<keyword evidence="2" id="KW-0238">DNA-binding</keyword>
<dbReference type="InterPro" id="IPR014757">
    <property type="entry name" value="Tscrpt_reg_IclR_C"/>
</dbReference>
<name>K6WFJ9_9ACTN</name>
<keyword evidence="1" id="KW-0805">Transcription regulation</keyword>
<keyword evidence="7" id="KW-1185">Reference proteome</keyword>
<evidence type="ECO:0000256" key="1">
    <source>
        <dbReference type="ARBA" id="ARBA00023015"/>
    </source>
</evidence>
<dbReference type="SUPFAM" id="SSF55781">
    <property type="entry name" value="GAF domain-like"/>
    <property type="match status" value="1"/>
</dbReference>
<dbReference type="PROSITE" id="PS51078">
    <property type="entry name" value="ICLR_ED"/>
    <property type="match status" value="1"/>
</dbReference>
<dbReference type="eggNOG" id="COG1414">
    <property type="taxonomic scope" value="Bacteria"/>
</dbReference>
<proteinExistence type="predicted"/>
<dbReference type="Gene3D" id="1.10.10.10">
    <property type="entry name" value="Winged helix-like DNA-binding domain superfamily/Winged helix DNA-binding domain"/>
    <property type="match status" value="1"/>
</dbReference>